<dbReference type="PANTHER" id="PTHR44591:SF3">
    <property type="entry name" value="RESPONSE REGULATORY DOMAIN-CONTAINING PROTEIN"/>
    <property type="match status" value="1"/>
</dbReference>
<dbReference type="InterPro" id="IPR011006">
    <property type="entry name" value="CheY-like_superfamily"/>
</dbReference>
<dbReference type="Pfam" id="PF00072">
    <property type="entry name" value="Response_reg"/>
    <property type="match status" value="1"/>
</dbReference>
<evidence type="ECO:0000256" key="2">
    <source>
        <dbReference type="PROSITE-ProRule" id="PRU00169"/>
    </source>
</evidence>
<protein>
    <submittedName>
        <fullName evidence="4">Response regulator</fullName>
    </submittedName>
</protein>
<keyword evidence="5" id="KW-1185">Reference proteome</keyword>
<dbReference type="SUPFAM" id="SSF52172">
    <property type="entry name" value="CheY-like"/>
    <property type="match status" value="1"/>
</dbReference>
<dbReference type="Gene3D" id="3.40.50.2300">
    <property type="match status" value="1"/>
</dbReference>
<dbReference type="Proteomes" id="UP001302949">
    <property type="component" value="Unassembled WGS sequence"/>
</dbReference>
<keyword evidence="1 2" id="KW-0597">Phosphoprotein</keyword>
<feature type="modified residue" description="4-aspartylphosphate" evidence="2">
    <location>
        <position position="57"/>
    </location>
</feature>
<dbReference type="PROSITE" id="PS50110">
    <property type="entry name" value="RESPONSE_REGULATORY"/>
    <property type="match status" value="1"/>
</dbReference>
<evidence type="ECO:0000259" key="3">
    <source>
        <dbReference type="PROSITE" id="PS50110"/>
    </source>
</evidence>
<dbReference type="EMBL" id="JAYFUM010000005">
    <property type="protein sequence ID" value="MEA5138361.1"/>
    <property type="molecule type" value="Genomic_DNA"/>
</dbReference>
<evidence type="ECO:0000313" key="4">
    <source>
        <dbReference type="EMBL" id="MEA5138361.1"/>
    </source>
</evidence>
<dbReference type="InterPro" id="IPR050595">
    <property type="entry name" value="Bact_response_regulator"/>
</dbReference>
<proteinExistence type="predicted"/>
<reference evidence="4 5" key="1">
    <citation type="submission" date="2023-12" db="EMBL/GenBank/DDBJ databases">
        <title>Novel species of the genus Arcicella isolated from rivers.</title>
        <authorList>
            <person name="Lu H."/>
        </authorList>
    </citation>
    <scope>NUCLEOTIDE SEQUENCE [LARGE SCALE GENOMIC DNA]</scope>
    <source>
        <strain evidence="4 5">KCTC 23307</strain>
    </source>
</reference>
<dbReference type="SMART" id="SM00448">
    <property type="entry name" value="REC"/>
    <property type="match status" value="1"/>
</dbReference>
<dbReference type="InterPro" id="IPR001789">
    <property type="entry name" value="Sig_transdc_resp-reg_receiver"/>
</dbReference>
<organism evidence="4 5">
    <name type="scientific">Arcicella rigui</name>
    <dbReference type="NCBI Taxonomy" id="797020"/>
    <lineage>
        <taxon>Bacteria</taxon>
        <taxon>Pseudomonadati</taxon>
        <taxon>Bacteroidota</taxon>
        <taxon>Cytophagia</taxon>
        <taxon>Cytophagales</taxon>
        <taxon>Flectobacillaceae</taxon>
        <taxon>Arcicella</taxon>
    </lineage>
</organism>
<feature type="domain" description="Response regulatory" evidence="3">
    <location>
        <begin position="6"/>
        <end position="127"/>
    </location>
</feature>
<dbReference type="RefSeq" id="WP_323295529.1">
    <property type="nucleotide sequence ID" value="NZ_JAYFUM010000005.1"/>
</dbReference>
<name>A0ABU5Q683_9BACT</name>
<evidence type="ECO:0000313" key="5">
    <source>
        <dbReference type="Proteomes" id="UP001302949"/>
    </source>
</evidence>
<evidence type="ECO:0000256" key="1">
    <source>
        <dbReference type="ARBA" id="ARBA00022553"/>
    </source>
</evidence>
<comment type="caution">
    <text evidence="4">The sequence shown here is derived from an EMBL/GenBank/DDBJ whole genome shotgun (WGS) entry which is preliminary data.</text>
</comment>
<gene>
    <name evidence="4" type="ORF">VB248_04425</name>
</gene>
<sequence>MMNNFMTLIVDDEHLNRLLMKKFLATGGIPYAEATDGQEAIDWIKGSTEKQIIVLLDLNMPVMDGYEFLEYLSYHQDEFSDKKILIVIVSASEYTVFRQNAPNAEIVQYISKPVSKDVLIDVVWQAAENLQTVF</sequence>
<dbReference type="PANTHER" id="PTHR44591">
    <property type="entry name" value="STRESS RESPONSE REGULATOR PROTEIN 1"/>
    <property type="match status" value="1"/>
</dbReference>
<dbReference type="CDD" id="cd17546">
    <property type="entry name" value="REC_hyHK_CKI1_RcsC-like"/>
    <property type="match status" value="1"/>
</dbReference>
<accession>A0ABU5Q683</accession>